<dbReference type="SUPFAM" id="SSF56300">
    <property type="entry name" value="Metallo-dependent phosphatases"/>
    <property type="match status" value="1"/>
</dbReference>
<dbReference type="KEGG" id="mhb:MHM_05300"/>
<reference evidence="2" key="2">
    <citation type="submission" date="2011-11" db="EMBL/GenBank/DDBJ databases">
        <authorList>
            <person name="Barker E."/>
        </authorList>
    </citation>
    <scope>NUCLEOTIDE SEQUENCE</scope>
    <source>
        <strain evidence="2">Birmingham 1</strain>
    </source>
</reference>
<dbReference type="HOGENOM" id="CLU_068238_0_0_14"/>
<dbReference type="PIRSF" id="PIRSF004789">
    <property type="entry name" value="DR1281"/>
    <property type="match status" value="1"/>
</dbReference>
<dbReference type="AlphaFoldDB" id="G8C400"/>
<evidence type="ECO:0000313" key="2">
    <source>
        <dbReference type="EMBL" id="CCE67048.1"/>
    </source>
</evidence>
<dbReference type="PATRIC" id="fig|1116213.3.peg.577"/>
<feature type="active site" description="Proton donor" evidence="1">
    <location>
        <position position="52"/>
    </location>
</feature>
<dbReference type="OrthoDB" id="9801109at2"/>
<proteinExistence type="predicted"/>
<reference evidence="2" key="1">
    <citation type="submission" date="2011-11" db="EMBL/GenBank/DDBJ databases">
        <title>Complete genome sequence of Candidatus Mycoplasma haemominutum.</title>
        <authorList>
            <person name="Barker E.N."/>
            <person name="Darby A.C."/>
            <person name="Helps C.R."/>
            <person name="Peters I.R."/>
            <person name="Hughes M.A."/>
            <person name="Radford A.D."/>
            <person name="Novacco M."/>
            <person name="Boretti F."/>
            <person name="Hofmann-Lehmann R."/>
            <person name="Tasker S."/>
        </authorList>
    </citation>
    <scope>NUCLEOTIDE SEQUENCE</scope>
    <source>
        <strain evidence="2">Birmingham 1</strain>
    </source>
</reference>
<dbReference type="Gene3D" id="3.60.21.10">
    <property type="match status" value="1"/>
</dbReference>
<gene>
    <name evidence="2" type="primary">ymdB</name>
    <name evidence="2" type="ORF">MHM_05300</name>
</gene>
<evidence type="ECO:0000256" key="1">
    <source>
        <dbReference type="PIRSR" id="PIRSR004789-50"/>
    </source>
</evidence>
<dbReference type="PANTHER" id="PTHR36303:SF1">
    <property type="entry name" value="2',3'-CYCLIC-NUCLEOTIDE 2'-PHOSPHODIESTERASE"/>
    <property type="match status" value="1"/>
</dbReference>
<dbReference type="InterPro" id="IPR005235">
    <property type="entry name" value="YmdB-like"/>
</dbReference>
<dbReference type="GO" id="GO:0004113">
    <property type="term" value="F:2',3'-cyclic-nucleotide 3'-phosphodiesterase activity"/>
    <property type="evidence" value="ECO:0007669"/>
    <property type="project" value="TreeGrafter"/>
</dbReference>
<name>G8C400_9MOLU</name>
<sequence length="265" mass="30131">MINKYLNRIKSKYSVDLVIANVENAAHGKGVTPKILNQLMQAGVDFFTLGNHSWHKHEFLDSIFHNYSNIVRPLNLSEDFKYHNLGVGTKALKVKDINIRVTNLLGNSVHFRQRQSNCFLCFSSLLDNLSREKKMEEIHLVDLHSETTSEKNAFLWAFNGRVSAVLGTHTHVPTNDAVITEEKTAYISDVGMTGPSCGIIGGERTSIIQKFFYPELKFMLQPQEGAAQFCSVLISFNRENYSPVKIKPIILREGYFFDDYKLHSV</sequence>
<accession>G8C400</accession>
<dbReference type="Pfam" id="PF13277">
    <property type="entry name" value="YmdB"/>
    <property type="match status" value="1"/>
</dbReference>
<dbReference type="EMBL" id="HE613254">
    <property type="protein sequence ID" value="CCE67048.1"/>
    <property type="molecule type" value="Genomic_DNA"/>
</dbReference>
<dbReference type="InterPro" id="IPR029052">
    <property type="entry name" value="Metallo-depent_PP-like"/>
</dbReference>
<organism evidence="2">
    <name type="scientific">Candidatus Mycoplasma haematominutum 'Birmingham 1'</name>
    <dbReference type="NCBI Taxonomy" id="1116213"/>
    <lineage>
        <taxon>Bacteria</taxon>
        <taxon>Bacillati</taxon>
        <taxon>Mycoplasmatota</taxon>
        <taxon>Mollicutes</taxon>
        <taxon>Mycoplasmataceae</taxon>
        <taxon>Mycoplasma</taxon>
    </lineage>
</organism>
<protein>
    <submittedName>
        <fullName evidence="2">Phosphoesterase</fullName>
    </submittedName>
</protein>
<dbReference type="PANTHER" id="PTHR36303">
    <property type="entry name" value="2',3'-CYCLIC-NUCLEOTIDE 2'-PHOSPHODIESTERASE"/>
    <property type="match status" value="1"/>
</dbReference>